<evidence type="ECO:0000256" key="1">
    <source>
        <dbReference type="ARBA" id="ARBA00004651"/>
    </source>
</evidence>
<feature type="transmembrane region" description="Helical" evidence="7">
    <location>
        <begin position="107"/>
        <end position="129"/>
    </location>
</feature>
<comment type="similarity">
    <text evidence="2">Belongs to the CPA3 antiporters (TC 2.A.63) subunit B family.</text>
</comment>
<accession>A0A0W0VSJ0</accession>
<evidence type="ECO:0000256" key="6">
    <source>
        <dbReference type="ARBA" id="ARBA00023136"/>
    </source>
</evidence>
<evidence type="ECO:0000256" key="7">
    <source>
        <dbReference type="SAM" id="Phobius"/>
    </source>
</evidence>
<organism evidence="9 10">
    <name type="scientific">Legionella londiniensis</name>
    <dbReference type="NCBI Taxonomy" id="45068"/>
    <lineage>
        <taxon>Bacteria</taxon>
        <taxon>Pseudomonadati</taxon>
        <taxon>Pseudomonadota</taxon>
        <taxon>Gammaproteobacteria</taxon>
        <taxon>Legionellales</taxon>
        <taxon>Legionellaceae</taxon>
        <taxon>Legionella</taxon>
    </lineage>
</organism>
<protein>
    <submittedName>
        <fullName evidence="9">Na(+)/H(+) antiporter subunit B</fullName>
    </submittedName>
</protein>
<dbReference type="AlphaFoldDB" id="A0A0W0VSJ0"/>
<feature type="transmembrane region" description="Helical" evidence="7">
    <location>
        <begin position="35"/>
        <end position="55"/>
    </location>
</feature>
<dbReference type="InterPro" id="IPR007182">
    <property type="entry name" value="MnhB"/>
</dbReference>
<evidence type="ECO:0000313" key="10">
    <source>
        <dbReference type="Proteomes" id="UP000054997"/>
    </source>
</evidence>
<evidence type="ECO:0000256" key="5">
    <source>
        <dbReference type="ARBA" id="ARBA00022989"/>
    </source>
</evidence>
<dbReference type="PATRIC" id="fig|45068.5.peg.94"/>
<dbReference type="EMBL" id="LNYK01000001">
    <property type="protein sequence ID" value="KTD23204.1"/>
    <property type="molecule type" value="Genomic_DNA"/>
</dbReference>
<feature type="transmembrane region" description="Helical" evidence="7">
    <location>
        <begin position="12"/>
        <end position="29"/>
    </location>
</feature>
<dbReference type="Proteomes" id="UP000054997">
    <property type="component" value="Unassembled WGS sequence"/>
</dbReference>
<keyword evidence="4 7" id="KW-0812">Transmembrane</keyword>
<name>A0A0W0VSJ0_9GAMM</name>
<dbReference type="GO" id="GO:0005886">
    <property type="term" value="C:plasma membrane"/>
    <property type="evidence" value="ECO:0007669"/>
    <property type="project" value="UniProtKB-SubCell"/>
</dbReference>
<dbReference type="PANTHER" id="PTHR33932">
    <property type="entry name" value="NA(+)/H(+) ANTIPORTER SUBUNIT B"/>
    <property type="match status" value="1"/>
</dbReference>
<gene>
    <name evidence="9" type="primary">mrpB</name>
    <name evidence="9" type="ORF">Llon_0089</name>
</gene>
<evidence type="ECO:0000256" key="2">
    <source>
        <dbReference type="ARBA" id="ARBA00009425"/>
    </source>
</evidence>
<keyword evidence="6 7" id="KW-0472">Membrane</keyword>
<feature type="domain" description="Na+/H+ antiporter MnhB subunit-related protein" evidence="8">
    <location>
        <begin position="5"/>
        <end position="123"/>
    </location>
</feature>
<dbReference type="RefSeq" id="WP_058528109.1">
    <property type="nucleotide sequence ID" value="NZ_CAAAHZ010000005.1"/>
</dbReference>
<evidence type="ECO:0000259" key="8">
    <source>
        <dbReference type="Pfam" id="PF04039"/>
    </source>
</evidence>
<keyword evidence="5 7" id="KW-1133">Transmembrane helix</keyword>
<reference evidence="9 10" key="1">
    <citation type="submission" date="2015-11" db="EMBL/GenBank/DDBJ databases">
        <title>Genomic analysis of 38 Legionella species identifies large and diverse effector repertoires.</title>
        <authorList>
            <person name="Burstein D."/>
            <person name="Amaro F."/>
            <person name="Zusman T."/>
            <person name="Lifshitz Z."/>
            <person name="Cohen O."/>
            <person name="Gilbert J.A."/>
            <person name="Pupko T."/>
            <person name="Shuman H.A."/>
            <person name="Segal G."/>
        </authorList>
    </citation>
    <scope>NUCLEOTIDE SEQUENCE [LARGE SCALE GENOMIC DNA]</scope>
    <source>
        <strain evidence="9 10">ATCC 49505</strain>
    </source>
</reference>
<evidence type="ECO:0000256" key="4">
    <source>
        <dbReference type="ARBA" id="ARBA00022692"/>
    </source>
</evidence>
<evidence type="ECO:0000256" key="3">
    <source>
        <dbReference type="ARBA" id="ARBA00022475"/>
    </source>
</evidence>
<keyword evidence="10" id="KW-1185">Reference proteome</keyword>
<comment type="subcellular location">
    <subcellularLocation>
        <location evidence="1">Cell membrane</location>
        <topology evidence="1">Multi-pass membrane protein</topology>
    </subcellularLocation>
</comment>
<dbReference type="Pfam" id="PF04039">
    <property type="entry name" value="MnhB"/>
    <property type="match status" value="1"/>
</dbReference>
<keyword evidence="3" id="KW-1003">Cell membrane</keyword>
<proteinExistence type="inferred from homology"/>
<comment type="caution">
    <text evidence="9">The sequence shown here is derived from an EMBL/GenBank/DDBJ whole genome shotgun (WGS) entry which is preliminary data.</text>
</comment>
<feature type="transmembrane region" description="Helical" evidence="7">
    <location>
        <begin position="67"/>
        <end position="87"/>
    </location>
</feature>
<dbReference type="PANTHER" id="PTHR33932:SF4">
    <property type="entry name" value="NA(+)_H(+) ANTIPORTER SUBUNIT B"/>
    <property type="match status" value="1"/>
</dbReference>
<sequence>MRSVILQTITRLLLAWMLVFSWWVLLRGHNAPGGGFIGGLIAASAFSLYLLAYGVNRVQQIIYFSPVTWLGFGLILMLLSSISGLVAGKVFMSFTALRGFEHFINSAITFDVGVYLVVCFSVLCILIALERSQ</sequence>
<evidence type="ECO:0000313" key="9">
    <source>
        <dbReference type="EMBL" id="KTD23204.1"/>
    </source>
</evidence>
<dbReference type="STRING" id="45068.Llon_0089"/>
<dbReference type="InterPro" id="IPR050622">
    <property type="entry name" value="CPA3_antiporter_subunitB"/>
</dbReference>